<dbReference type="Proteomes" id="UP000674143">
    <property type="component" value="Unassembled WGS sequence"/>
</dbReference>
<dbReference type="InterPro" id="IPR013736">
    <property type="entry name" value="Xaa-Pro_dipept_C"/>
</dbReference>
<reference evidence="4" key="1">
    <citation type="journal article" date="2021" name="Microbiol. Resour. Announc.">
        <title>LGAAP: Leishmaniinae Genome Assembly and Annotation Pipeline.</title>
        <authorList>
            <person name="Almutairi H."/>
            <person name="Urbaniak M.D."/>
            <person name="Bates M.D."/>
            <person name="Jariyapan N."/>
            <person name="Kwakye-Nuako G."/>
            <person name="Thomaz-Soccol V."/>
            <person name="Al-Salem W.S."/>
            <person name="Dillon R.J."/>
            <person name="Bates P.A."/>
            <person name="Gatherer D."/>
        </authorList>
    </citation>
    <scope>NUCLEOTIDE SEQUENCE [LARGE SCALE GENOMIC DNA]</scope>
</reference>
<dbReference type="InterPro" id="IPR000383">
    <property type="entry name" value="Xaa-Pro-like_dom"/>
</dbReference>
<dbReference type="Gene3D" id="1.10.3020.10">
    <property type="entry name" value="alpha-amino acid ester hydrolase ( Helical cap domain)"/>
    <property type="match status" value="1"/>
</dbReference>
<proteinExistence type="predicted"/>
<dbReference type="GeneID" id="92359877"/>
<dbReference type="GO" id="GO:0008239">
    <property type="term" value="F:dipeptidyl-peptidase activity"/>
    <property type="evidence" value="ECO:0007669"/>
    <property type="project" value="InterPro"/>
</dbReference>
<dbReference type="RefSeq" id="XP_067061880.1">
    <property type="nucleotide sequence ID" value="XM_067205943.1"/>
</dbReference>
<sequence length="687" mass="76272">MRRVCTNPPHPTRFVEHIDITLTDGIRLAARLFMPQDASSVHRYPAILEYIPYRKRNGTRIRDEPMHGFFAGQGYVSVRVDTRGSGESDGLLLDEYLKQEQDDALEVIDWISKQPWCTGDVGMMGKSWGGFNSLQVAARRPPALRAIIVLGFTHNRFTDDIHWKGGCLLNDNFWWGCVMQGLQSCPPDGDIVGDRWKEMWLERLEKMPLNAADWAEHQRYDSYWKHGSVQEDYSAIQVPVLLVDGWADSYTNALFHLLEELKVPRKAICGPWAHVYPQDGVPLPQMNFLRAAKDWWDYWMKGTRDNDVARWPVLQAYIEDSLPPCTSKPVAPGKWVAMDKWVNAEVPAVTYCLGASRFLTEVSKDGTTSATGTVVVHTPLNHGLISGEWMGAGVLGETAGDQRIDNGLAVTYTSAPLAAAMDIFGQPTFSVSLTCDYPKGFLFAQLCDIAPDGAATRITYGMKNLVHCGPEGDGAIALVQPGQVVQVIVNMDFCGYCVPAGHSISLSLANNYWPMVWPSPAATTLRLDAATAVLRVPVLHPRAATIIAGPDPVPEVAASTPMTIVSPGHVDRSVSYDLVRDTWTCVTNGVGGTFGEGIFCLEDIHTTLEHHLRRELTLSNRDPLSARYLITQKVKVSRPCCVTEVTITSTQHCDADYLYIRSHIKAAHNDEEVFDKSFSRRVSREAV</sequence>
<dbReference type="InterPro" id="IPR008979">
    <property type="entry name" value="Galactose-bd-like_sf"/>
</dbReference>
<evidence type="ECO:0000256" key="1">
    <source>
        <dbReference type="ARBA" id="ARBA00022801"/>
    </source>
</evidence>
<protein>
    <recommendedName>
        <fullName evidence="2">Xaa-Pro dipeptidyl-peptidase C-terminal domain-containing protein</fullName>
    </recommendedName>
</protein>
<keyword evidence="4" id="KW-1185">Reference proteome</keyword>
<dbReference type="PANTHER" id="PTHR43056">
    <property type="entry name" value="PEPTIDASE S9 PROLYL OLIGOPEPTIDASE"/>
    <property type="match status" value="1"/>
</dbReference>
<keyword evidence="1" id="KW-0378">Hydrolase</keyword>
<dbReference type="PANTHER" id="PTHR43056:SF10">
    <property type="entry name" value="COCE_NOND FAMILY, PUTATIVE (AFU_ORTHOLOGUE AFUA_7G00600)-RELATED"/>
    <property type="match status" value="1"/>
</dbReference>
<evidence type="ECO:0000313" key="3">
    <source>
        <dbReference type="EMBL" id="KAG5474774.1"/>
    </source>
</evidence>
<dbReference type="NCBIfam" id="TIGR00976">
    <property type="entry name" value="CocE_NonD"/>
    <property type="match status" value="1"/>
</dbReference>
<gene>
    <name evidence="3" type="ORF">LSCM4_03950</name>
</gene>
<dbReference type="InterPro" id="IPR050585">
    <property type="entry name" value="Xaa-Pro_dipeptidyl-ppase/CocE"/>
</dbReference>
<dbReference type="SUPFAM" id="SSF49785">
    <property type="entry name" value="Galactose-binding domain-like"/>
    <property type="match status" value="1"/>
</dbReference>
<accession>A0A836GLT1</accession>
<dbReference type="KEGG" id="loi:92359877"/>
<dbReference type="Gene3D" id="3.40.50.1820">
    <property type="entry name" value="alpha/beta hydrolase"/>
    <property type="match status" value="1"/>
</dbReference>
<dbReference type="InterPro" id="IPR005674">
    <property type="entry name" value="CocE/Ser_esterase"/>
</dbReference>
<dbReference type="Pfam" id="PF02129">
    <property type="entry name" value="Peptidase_S15"/>
    <property type="match status" value="1"/>
</dbReference>
<dbReference type="SMR" id="A0A836GLT1"/>
<dbReference type="EMBL" id="JAFHLR010000028">
    <property type="protein sequence ID" value="KAG5474774.1"/>
    <property type="molecule type" value="Genomic_DNA"/>
</dbReference>
<feature type="domain" description="Xaa-Pro dipeptidyl-peptidase C-terminal" evidence="2">
    <location>
        <begin position="293"/>
        <end position="557"/>
    </location>
</feature>
<dbReference type="SUPFAM" id="SSF53474">
    <property type="entry name" value="alpha/beta-Hydrolases"/>
    <property type="match status" value="1"/>
</dbReference>
<dbReference type="SMART" id="SM00939">
    <property type="entry name" value="PepX_C"/>
    <property type="match status" value="1"/>
</dbReference>
<evidence type="ECO:0000259" key="2">
    <source>
        <dbReference type="SMART" id="SM00939"/>
    </source>
</evidence>
<name>A0A836GLT1_9TRYP</name>
<reference evidence="4" key="2">
    <citation type="journal article" date="2021" name="Sci. Data">
        <title>Chromosome-scale genome sequencing, assembly and annotation of six genomes from subfamily Leishmaniinae.</title>
        <authorList>
            <person name="Almutairi H."/>
            <person name="Urbaniak M.D."/>
            <person name="Bates M.D."/>
            <person name="Jariyapan N."/>
            <person name="Kwakye-Nuako G."/>
            <person name="Thomaz Soccol V."/>
            <person name="Al-Salem W.S."/>
            <person name="Dillon R.J."/>
            <person name="Bates P.A."/>
            <person name="Gatherer D."/>
        </authorList>
    </citation>
    <scope>NUCLEOTIDE SEQUENCE [LARGE SCALE GENOMIC DNA]</scope>
</reference>
<evidence type="ECO:0000313" key="4">
    <source>
        <dbReference type="Proteomes" id="UP000674143"/>
    </source>
</evidence>
<comment type="caution">
    <text evidence="3">The sequence shown here is derived from an EMBL/GenBank/DDBJ whole genome shotgun (WGS) entry which is preliminary data.</text>
</comment>
<dbReference type="Pfam" id="PF08530">
    <property type="entry name" value="PepX_C"/>
    <property type="match status" value="1"/>
</dbReference>
<dbReference type="Gene3D" id="2.60.120.260">
    <property type="entry name" value="Galactose-binding domain-like"/>
    <property type="match status" value="1"/>
</dbReference>
<dbReference type="AlphaFoldDB" id="A0A836GLT1"/>
<dbReference type="InterPro" id="IPR029058">
    <property type="entry name" value="AB_hydrolase_fold"/>
</dbReference>
<organism evidence="3 4">
    <name type="scientific">Leishmania orientalis</name>
    <dbReference type="NCBI Taxonomy" id="2249476"/>
    <lineage>
        <taxon>Eukaryota</taxon>
        <taxon>Discoba</taxon>
        <taxon>Euglenozoa</taxon>
        <taxon>Kinetoplastea</taxon>
        <taxon>Metakinetoplastina</taxon>
        <taxon>Trypanosomatida</taxon>
        <taxon>Trypanosomatidae</taxon>
        <taxon>Leishmaniinae</taxon>
        <taxon>Leishmania</taxon>
    </lineage>
</organism>